<evidence type="ECO:0000313" key="4">
    <source>
        <dbReference type="Proteomes" id="UP001443914"/>
    </source>
</evidence>
<dbReference type="SUPFAM" id="SSF101447">
    <property type="entry name" value="Formin homology 2 domain (FH2 domain)"/>
    <property type="match status" value="1"/>
</dbReference>
<dbReference type="Proteomes" id="UP001443914">
    <property type="component" value="Unassembled WGS sequence"/>
</dbReference>
<feature type="chain" id="PRO_5043351500" evidence="2">
    <location>
        <begin position="16"/>
        <end position="257"/>
    </location>
</feature>
<proteinExistence type="predicted"/>
<dbReference type="PANTHER" id="PTHR31656">
    <property type="entry name" value="ROOT CAP DOMAIN-CONTAINING PROTEIN"/>
    <property type="match status" value="1"/>
</dbReference>
<feature type="compositionally biased region" description="Pro residues" evidence="1">
    <location>
        <begin position="52"/>
        <end position="113"/>
    </location>
</feature>
<feature type="region of interest" description="Disordered" evidence="1">
    <location>
        <begin position="17"/>
        <end position="118"/>
    </location>
</feature>
<evidence type="ECO:0000313" key="3">
    <source>
        <dbReference type="EMBL" id="KAK9755939.1"/>
    </source>
</evidence>
<keyword evidence="4" id="KW-1185">Reference proteome</keyword>
<evidence type="ECO:0000256" key="1">
    <source>
        <dbReference type="SAM" id="MobiDB-lite"/>
    </source>
</evidence>
<protein>
    <submittedName>
        <fullName evidence="3">Uncharacterized protein</fullName>
    </submittedName>
</protein>
<sequence>MAGLFLAWVMAEAQTYSPPHTYYSSPPPTQTPPTASLSKKQPPVSPPAKKYTPPPPPSKKNTPPPKKNTPPPPPPPSKKPSTPTWPSPPPPPTNVPTPPSTTPIWPSSPPPPSSTVEAKKVRCKNKAYSTCYFRQFTCPADCPNSCDVDCHTCSPVCDCNKPGAVCQEPRFIGADGLTFYFHGKKDRNFCLVSDPNLHINAHFIGKRNPTMGRDFTWVQSLGILFDNHYIYIGARKTAMWNDAIDRLTLSFDRPQRD</sequence>
<gene>
    <name evidence="3" type="ORF">RND81_01G060800</name>
</gene>
<dbReference type="AlphaFoldDB" id="A0AAW1NEK9"/>
<organism evidence="3 4">
    <name type="scientific">Saponaria officinalis</name>
    <name type="common">Common soapwort</name>
    <name type="synonym">Lychnis saponaria</name>
    <dbReference type="NCBI Taxonomy" id="3572"/>
    <lineage>
        <taxon>Eukaryota</taxon>
        <taxon>Viridiplantae</taxon>
        <taxon>Streptophyta</taxon>
        <taxon>Embryophyta</taxon>
        <taxon>Tracheophyta</taxon>
        <taxon>Spermatophyta</taxon>
        <taxon>Magnoliopsida</taxon>
        <taxon>eudicotyledons</taxon>
        <taxon>Gunneridae</taxon>
        <taxon>Pentapetalae</taxon>
        <taxon>Caryophyllales</taxon>
        <taxon>Caryophyllaceae</taxon>
        <taxon>Caryophylleae</taxon>
        <taxon>Saponaria</taxon>
    </lineage>
</organism>
<keyword evidence="2" id="KW-0732">Signal</keyword>
<feature type="signal peptide" evidence="2">
    <location>
        <begin position="1"/>
        <end position="15"/>
    </location>
</feature>
<comment type="caution">
    <text evidence="3">The sequence shown here is derived from an EMBL/GenBank/DDBJ whole genome shotgun (WGS) entry which is preliminary data.</text>
</comment>
<dbReference type="PRINTS" id="PR01217">
    <property type="entry name" value="PRICHEXTENSN"/>
</dbReference>
<name>A0AAW1NEK9_SAPOF</name>
<reference evidence="3" key="1">
    <citation type="submission" date="2024-03" db="EMBL/GenBank/DDBJ databases">
        <title>WGS assembly of Saponaria officinalis var. Norfolk2.</title>
        <authorList>
            <person name="Jenkins J."/>
            <person name="Shu S."/>
            <person name="Grimwood J."/>
            <person name="Barry K."/>
            <person name="Goodstein D."/>
            <person name="Schmutz J."/>
            <person name="Leebens-Mack J."/>
            <person name="Osbourn A."/>
        </authorList>
    </citation>
    <scope>NUCLEOTIDE SEQUENCE [LARGE SCALE GENOMIC DNA]</scope>
    <source>
        <strain evidence="3">JIC</strain>
    </source>
</reference>
<accession>A0AAW1NEK9</accession>
<evidence type="ECO:0000256" key="2">
    <source>
        <dbReference type="SAM" id="SignalP"/>
    </source>
</evidence>
<dbReference type="EMBL" id="JBDFQZ010000001">
    <property type="protein sequence ID" value="KAK9755939.1"/>
    <property type="molecule type" value="Genomic_DNA"/>
</dbReference>